<dbReference type="EMBL" id="LGRX02034479">
    <property type="protein sequence ID" value="KAK3237709.1"/>
    <property type="molecule type" value="Genomic_DNA"/>
</dbReference>
<dbReference type="Gene3D" id="3.60.160.10">
    <property type="entry name" value="Mitochondrial biogenesis AIM24"/>
    <property type="match status" value="1"/>
</dbReference>
<dbReference type="InterPro" id="IPR002838">
    <property type="entry name" value="AIM24"/>
</dbReference>
<dbReference type="NCBIfam" id="TIGR00266">
    <property type="entry name" value="TIGR00266 family protein"/>
    <property type="match status" value="1"/>
</dbReference>
<keyword evidence="1" id="KW-0812">Transmembrane</keyword>
<dbReference type="AlphaFoldDB" id="A0AAE0BL33"/>
<accession>A0AAE0BL33</accession>
<gene>
    <name evidence="2" type="ORF">CYMTET_52235</name>
</gene>
<keyword evidence="1" id="KW-1133">Transmembrane helix</keyword>
<evidence type="ECO:0008006" key="4">
    <source>
        <dbReference type="Google" id="ProtNLM"/>
    </source>
</evidence>
<evidence type="ECO:0000313" key="3">
    <source>
        <dbReference type="Proteomes" id="UP001190700"/>
    </source>
</evidence>
<organism evidence="2 3">
    <name type="scientific">Cymbomonas tetramitiformis</name>
    <dbReference type="NCBI Taxonomy" id="36881"/>
    <lineage>
        <taxon>Eukaryota</taxon>
        <taxon>Viridiplantae</taxon>
        <taxon>Chlorophyta</taxon>
        <taxon>Pyramimonadophyceae</taxon>
        <taxon>Pyramimonadales</taxon>
        <taxon>Pyramimonadaceae</taxon>
        <taxon>Cymbomonas</taxon>
    </lineage>
</organism>
<keyword evidence="3" id="KW-1185">Reference proteome</keyword>
<comment type="caution">
    <text evidence="2">The sequence shown here is derived from an EMBL/GenBank/DDBJ whole genome shotgun (WGS) entry which is preliminary data.</text>
</comment>
<evidence type="ECO:0000313" key="2">
    <source>
        <dbReference type="EMBL" id="KAK3237709.1"/>
    </source>
</evidence>
<proteinExistence type="predicted"/>
<protein>
    <recommendedName>
        <fullName evidence="4">Altered inheritance of mitochondria protein 24, mitochondrial</fullName>
    </recommendedName>
</protein>
<keyword evidence="1" id="KW-0472">Membrane</keyword>
<dbReference type="SUPFAM" id="SSF51219">
    <property type="entry name" value="TRAP-like"/>
    <property type="match status" value="1"/>
</dbReference>
<dbReference type="Pfam" id="PF01987">
    <property type="entry name" value="AIM24"/>
    <property type="match status" value="1"/>
</dbReference>
<name>A0AAE0BL33_9CHLO</name>
<dbReference type="InterPro" id="IPR016031">
    <property type="entry name" value="Trp_RNA-bd_attenuator-like_dom"/>
</dbReference>
<dbReference type="Proteomes" id="UP001190700">
    <property type="component" value="Unassembled WGS sequence"/>
</dbReference>
<evidence type="ECO:0000256" key="1">
    <source>
        <dbReference type="SAM" id="Phobius"/>
    </source>
</evidence>
<feature type="transmembrane region" description="Helical" evidence="1">
    <location>
        <begin position="267"/>
        <end position="294"/>
    </location>
</feature>
<dbReference type="InterPro" id="IPR036983">
    <property type="entry name" value="AIM24_sf"/>
</dbReference>
<sequence>MALFKLSGVMAESAGPGACFPYVYESVDGRATCFQILGADSQLVQVNLNPNDAVSSEPGAMCYMSDGIEMETSGTGFVEGIQRWFAGESFFTNTFVNKGNVMGYIAFAPPTFSRIVHLDLAQLGGDMLCQQNSYLCSVGDVKVFASIQRRVSVGFFGGEGFVLQRLKGSGLAFISASGTIVQRQLADGEIMVVDAGCTVAIAPTVDYQVQYVGSVKRALFGGEGLFYAHLKGPGLVMLQSLPHARYAKQMMQSGRGLSDERKPVASMFSVCSGILVMVLCIIIPLAMQFLVLYLEELEKSEDEQGKKTKDWFKSEF</sequence>
<dbReference type="PANTHER" id="PTHR43657">
    <property type="entry name" value="TRYPTOPHAN RNA-BINDING ATTENUATOR PROTEIN-LIKE PROTEIN"/>
    <property type="match status" value="1"/>
</dbReference>
<dbReference type="PANTHER" id="PTHR43657:SF1">
    <property type="entry name" value="ALTERED INHERITANCE OF MITOCHONDRIA PROTEIN 24, MITOCHONDRIAL"/>
    <property type="match status" value="1"/>
</dbReference>
<reference evidence="2 3" key="1">
    <citation type="journal article" date="2015" name="Genome Biol. Evol.">
        <title>Comparative Genomics of a Bacterivorous Green Alga Reveals Evolutionary Causalities and Consequences of Phago-Mixotrophic Mode of Nutrition.</title>
        <authorList>
            <person name="Burns J.A."/>
            <person name="Paasch A."/>
            <person name="Narechania A."/>
            <person name="Kim E."/>
        </authorList>
    </citation>
    <scope>NUCLEOTIDE SEQUENCE [LARGE SCALE GENOMIC DNA]</scope>
    <source>
        <strain evidence="2 3">PLY_AMNH</strain>
    </source>
</reference>